<sequence length="152" mass="18187">MHKQTLKNLLQYHREVQFKQFCSEIFPDFRLSESYGYLSGKFSLFQYRFMQFLSELDEAHLENFSNAILKRYGSDEPEFCNIMDSMQELIARKRRTNLPEDQRQLLRLQAQALLVEEVYPFETRLKADEREMELAALRSLLEELKAFAEESL</sequence>
<accession>A0A844G8G1</accession>
<evidence type="ECO:0000313" key="1">
    <source>
        <dbReference type="EMBL" id="MST98831.1"/>
    </source>
</evidence>
<evidence type="ECO:0000313" key="2">
    <source>
        <dbReference type="Proteomes" id="UP000435649"/>
    </source>
</evidence>
<name>A0A844G8G1_9BACT</name>
<dbReference type="RefSeq" id="WP_154419837.1">
    <property type="nucleotide sequence ID" value="NZ_VUNS01000024.1"/>
</dbReference>
<comment type="caution">
    <text evidence="1">The sequence shown here is derived from an EMBL/GenBank/DDBJ whole genome shotgun (WGS) entry which is preliminary data.</text>
</comment>
<organism evidence="1 2">
    <name type="scientific">Victivallis lenta</name>
    <dbReference type="NCBI Taxonomy" id="2606640"/>
    <lineage>
        <taxon>Bacteria</taxon>
        <taxon>Pseudomonadati</taxon>
        <taxon>Lentisphaerota</taxon>
        <taxon>Lentisphaeria</taxon>
        <taxon>Victivallales</taxon>
        <taxon>Victivallaceae</taxon>
        <taxon>Victivallis</taxon>
    </lineage>
</organism>
<reference evidence="1 2" key="1">
    <citation type="submission" date="2019-08" db="EMBL/GenBank/DDBJ databases">
        <title>In-depth cultivation of the pig gut microbiome towards novel bacterial diversity and tailored functional studies.</title>
        <authorList>
            <person name="Wylensek D."/>
            <person name="Hitch T.C.A."/>
            <person name="Clavel T."/>
        </authorList>
    </citation>
    <scope>NUCLEOTIDE SEQUENCE [LARGE SCALE GENOMIC DNA]</scope>
    <source>
        <strain evidence="1 2">BBE-744-WT-12</strain>
    </source>
</reference>
<keyword evidence="2" id="KW-1185">Reference proteome</keyword>
<protein>
    <submittedName>
        <fullName evidence="1">Uncharacterized protein</fullName>
    </submittedName>
</protein>
<dbReference type="AlphaFoldDB" id="A0A844G8G1"/>
<gene>
    <name evidence="1" type="ORF">FYJ85_17485</name>
</gene>
<dbReference type="EMBL" id="VUNS01000024">
    <property type="protein sequence ID" value="MST98831.1"/>
    <property type="molecule type" value="Genomic_DNA"/>
</dbReference>
<proteinExistence type="predicted"/>
<dbReference type="Proteomes" id="UP000435649">
    <property type="component" value="Unassembled WGS sequence"/>
</dbReference>